<proteinExistence type="predicted"/>
<reference evidence="1 2" key="1">
    <citation type="submission" date="2013-02" db="EMBL/GenBank/DDBJ databases">
        <title>The Genome Annotation of Plasmodium falciparum NF135/5.C10.</title>
        <authorList>
            <consortium name="The Broad Institute Genome Sequencing Platform"/>
            <consortium name="The Broad Institute Genome Sequencing Center for Infectious Disease"/>
            <person name="Neafsey D."/>
            <person name="Hoffman S."/>
            <person name="Volkman S."/>
            <person name="Rosenthal P."/>
            <person name="Walker B."/>
            <person name="Young S.K."/>
            <person name="Zeng Q."/>
            <person name="Gargeya S."/>
            <person name="Fitzgerald M."/>
            <person name="Haas B."/>
            <person name="Abouelleil A."/>
            <person name="Allen A.W."/>
            <person name="Alvarado L."/>
            <person name="Arachchi H.M."/>
            <person name="Berlin A.M."/>
            <person name="Chapman S.B."/>
            <person name="Gainer-Dewar J."/>
            <person name="Goldberg J."/>
            <person name="Griggs A."/>
            <person name="Gujja S."/>
            <person name="Hansen M."/>
            <person name="Howarth C."/>
            <person name="Imamovic A."/>
            <person name="Ireland A."/>
            <person name="Larimer J."/>
            <person name="McCowan C."/>
            <person name="Murphy C."/>
            <person name="Pearson M."/>
            <person name="Poon T.W."/>
            <person name="Priest M."/>
            <person name="Roberts A."/>
            <person name="Saif S."/>
            <person name="Shea T."/>
            <person name="Sisk P."/>
            <person name="Sykes S."/>
            <person name="Wortman J."/>
            <person name="Nusbaum C."/>
            <person name="Birren B."/>
        </authorList>
    </citation>
    <scope>NUCLEOTIDE SEQUENCE [LARGE SCALE GENOMIC DNA]</scope>
    <source>
        <strain evidence="1 2">NF135/5.C10</strain>
    </source>
</reference>
<organism evidence="1 2">
    <name type="scientific">Plasmodium falciparum NF135/5.C10</name>
    <dbReference type="NCBI Taxonomy" id="1036726"/>
    <lineage>
        <taxon>Eukaryota</taxon>
        <taxon>Sar</taxon>
        <taxon>Alveolata</taxon>
        <taxon>Apicomplexa</taxon>
        <taxon>Aconoidasida</taxon>
        <taxon>Haemosporida</taxon>
        <taxon>Plasmodiidae</taxon>
        <taxon>Plasmodium</taxon>
        <taxon>Plasmodium (Laverania)</taxon>
    </lineage>
</organism>
<protein>
    <submittedName>
        <fullName evidence="1">Uncharacterized protein</fullName>
    </submittedName>
</protein>
<dbReference type="AlphaFoldDB" id="W4IDP8"/>
<sequence>MQFISKRMKRKKNANNLKNIFFPSFPFWKNFKIYNILRRNKFILKRTFSYIYIFENLYK</sequence>
<accession>W4IDP8</accession>
<evidence type="ECO:0000313" key="2">
    <source>
        <dbReference type="Proteomes" id="UP000019114"/>
    </source>
</evidence>
<gene>
    <name evidence="1" type="ORF">PFNF135_04255</name>
</gene>
<reference evidence="1 2" key="2">
    <citation type="submission" date="2013-02" db="EMBL/GenBank/DDBJ databases">
        <title>The Genome Sequence of Plasmodium falciparum NF135/5.C10.</title>
        <authorList>
            <consortium name="The Broad Institute Genome Sequencing Platform"/>
            <consortium name="The Broad Institute Genome Sequencing Center for Infectious Disease"/>
            <person name="Neafsey D."/>
            <person name="Cheeseman I."/>
            <person name="Volkman S."/>
            <person name="Adams J."/>
            <person name="Walker B."/>
            <person name="Young S.K."/>
            <person name="Zeng Q."/>
            <person name="Gargeya S."/>
            <person name="Fitzgerald M."/>
            <person name="Haas B."/>
            <person name="Abouelleil A."/>
            <person name="Alvarado L."/>
            <person name="Arachchi H.M."/>
            <person name="Berlin A.M."/>
            <person name="Chapman S.B."/>
            <person name="Dewar J."/>
            <person name="Goldberg J."/>
            <person name="Griggs A."/>
            <person name="Gujja S."/>
            <person name="Hansen M."/>
            <person name="Howarth C."/>
            <person name="Imamovic A."/>
            <person name="Larimer J."/>
            <person name="McCowan C."/>
            <person name="Murphy C."/>
            <person name="Neiman D."/>
            <person name="Pearson M."/>
            <person name="Priest M."/>
            <person name="Roberts A."/>
            <person name="Saif S."/>
            <person name="Shea T."/>
            <person name="Sisk P."/>
            <person name="Sykes S."/>
            <person name="Wortman J."/>
            <person name="Nusbaum C."/>
            <person name="Birren B."/>
        </authorList>
    </citation>
    <scope>NUCLEOTIDE SEQUENCE [LARGE SCALE GENOMIC DNA]</scope>
    <source>
        <strain evidence="1 2">NF135/5.C10</strain>
    </source>
</reference>
<dbReference type="EMBL" id="KI926060">
    <property type="protein sequence ID" value="ETW41270.1"/>
    <property type="molecule type" value="Genomic_DNA"/>
</dbReference>
<evidence type="ECO:0000313" key="1">
    <source>
        <dbReference type="EMBL" id="ETW41270.1"/>
    </source>
</evidence>
<dbReference type="Proteomes" id="UP000019114">
    <property type="component" value="Unassembled WGS sequence"/>
</dbReference>
<name>W4IDP8_PLAFA</name>